<gene>
    <name evidence="1" type="ORF">BDA96_02G172400</name>
</gene>
<dbReference type="EMBL" id="CM027681">
    <property type="protein sequence ID" value="KAG0543233.1"/>
    <property type="molecule type" value="Genomic_DNA"/>
</dbReference>
<name>A0A921RMT9_SORBI</name>
<reference evidence="1" key="2">
    <citation type="submission" date="2020-10" db="EMBL/GenBank/DDBJ databases">
        <authorList>
            <person name="Cooper E.A."/>
            <person name="Brenton Z.W."/>
            <person name="Flinn B.S."/>
            <person name="Jenkins J."/>
            <person name="Shu S."/>
            <person name="Flowers D."/>
            <person name="Luo F."/>
            <person name="Wang Y."/>
            <person name="Xia P."/>
            <person name="Barry K."/>
            <person name="Daum C."/>
            <person name="Lipzen A."/>
            <person name="Yoshinaga Y."/>
            <person name="Schmutz J."/>
            <person name="Saski C."/>
            <person name="Vermerris W."/>
            <person name="Kresovich S."/>
        </authorList>
    </citation>
    <scope>NUCLEOTIDE SEQUENCE</scope>
</reference>
<accession>A0A921RMT9</accession>
<protein>
    <submittedName>
        <fullName evidence="1">Uncharacterized protein</fullName>
    </submittedName>
</protein>
<dbReference type="AlphaFoldDB" id="A0A921RMT9"/>
<comment type="caution">
    <text evidence="1">The sequence shown here is derived from an EMBL/GenBank/DDBJ whole genome shotgun (WGS) entry which is preliminary data.</text>
</comment>
<reference evidence="1" key="1">
    <citation type="journal article" date="2019" name="BMC Genomics">
        <title>A new reference genome for Sorghum bicolor reveals high levels of sequence similarity between sweet and grain genotypes: implications for the genetics of sugar metabolism.</title>
        <authorList>
            <person name="Cooper E.A."/>
            <person name="Brenton Z.W."/>
            <person name="Flinn B.S."/>
            <person name="Jenkins J."/>
            <person name="Shu S."/>
            <person name="Flowers D."/>
            <person name="Luo F."/>
            <person name="Wang Y."/>
            <person name="Xia P."/>
            <person name="Barry K."/>
            <person name="Daum C."/>
            <person name="Lipzen A."/>
            <person name="Yoshinaga Y."/>
            <person name="Schmutz J."/>
            <person name="Saski C."/>
            <person name="Vermerris W."/>
            <person name="Kresovich S."/>
        </authorList>
    </citation>
    <scope>NUCLEOTIDE SEQUENCE</scope>
</reference>
<evidence type="ECO:0000313" key="1">
    <source>
        <dbReference type="EMBL" id="KAG0543233.1"/>
    </source>
</evidence>
<sequence length="50" mass="5722">MRNYMPKVGTLGLDMMFSACTAQDTYCCCLQLHRKNNEKFTTTDKEGIVL</sequence>
<proteinExistence type="predicted"/>
<organism evidence="1 2">
    <name type="scientific">Sorghum bicolor</name>
    <name type="common">Sorghum</name>
    <name type="synonym">Sorghum vulgare</name>
    <dbReference type="NCBI Taxonomy" id="4558"/>
    <lineage>
        <taxon>Eukaryota</taxon>
        <taxon>Viridiplantae</taxon>
        <taxon>Streptophyta</taxon>
        <taxon>Embryophyta</taxon>
        <taxon>Tracheophyta</taxon>
        <taxon>Spermatophyta</taxon>
        <taxon>Magnoliopsida</taxon>
        <taxon>Liliopsida</taxon>
        <taxon>Poales</taxon>
        <taxon>Poaceae</taxon>
        <taxon>PACMAD clade</taxon>
        <taxon>Panicoideae</taxon>
        <taxon>Andropogonodae</taxon>
        <taxon>Andropogoneae</taxon>
        <taxon>Sorghinae</taxon>
        <taxon>Sorghum</taxon>
    </lineage>
</organism>
<evidence type="ECO:0000313" key="2">
    <source>
        <dbReference type="Proteomes" id="UP000807115"/>
    </source>
</evidence>
<dbReference type="Proteomes" id="UP000807115">
    <property type="component" value="Chromosome 2"/>
</dbReference>